<proteinExistence type="predicted"/>
<comment type="caution">
    <text evidence="2">The sequence shown here is derived from an EMBL/GenBank/DDBJ whole genome shotgun (WGS) entry which is preliminary data.</text>
</comment>
<feature type="transmembrane region" description="Helical" evidence="1">
    <location>
        <begin position="48"/>
        <end position="67"/>
    </location>
</feature>
<evidence type="ECO:0000313" key="3">
    <source>
        <dbReference type="Proteomes" id="UP000010411"/>
    </source>
</evidence>
<reference evidence="2 3" key="1">
    <citation type="submission" date="2012-11" db="EMBL/GenBank/DDBJ databases">
        <authorList>
            <person name="Huguet-Tapia J.C."/>
            <person name="Durkin A.S."/>
            <person name="Pettis G.S."/>
            <person name="Badger J.H."/>
        </authorList>
    </citation>
    <scope>NUCLEOTIDE SEQUENCE [LARGE SCALE GENOMIC DNA]</scope>
    <source>
        <strain evidence="2 3">91-03</strain>
    </source>
</reference>
<keyword evidence="3" id="KW-1185">Reference proteome</keyword>
<dbReference type="PATRIC" id="fig|698759.3.peg.1834"/>
<sequence>MTALGGMALMADGRAATGALAAGIACLWSAVRACVERLGWTGPIDLGVMTLLMVLMTGDVGSGGAHLHTAGAAGVPSDGAVAVLIVVAWVTARAGAFMFRQLSTTSPAVNAVALPSCRRSCAYRESGSVLMIVSMAVMLF</sequence>
<dbReference type="Proteomes" id="UP000010411">
    <property type="component" value="Unassembled WGS sequence"/>
</dbReference>
<protein>
    <submittedName>
        <fullName evidence="2">Uncharacterized protein</fullName>
    </submittedName>
</protein>
<evidence type="ECO:0000313" key="2">
    <source>
        <dbReference type="EMBL" id="EKX67623.1"/>
    </source>
</evidence>
<keyword evidence="1" id="KW-1133">Transmembrane helix</keyword>
<feature type="transmembrane region" description="Helical" evidence="1">
    <location>
        <begin position="79"/>
        <end position="99"/>
    </location>
</feature>
<evidence type="ECO:0000256" key="1">
    <source>
        <dbReference type="SAM" id="Phobius"/>
    </source>
</evidence>
<name>L1L4T8_9ACTN</name>
<dbReference type="EMBL" id="AEJC01000137">
    <property type="protein sequence ID" value="EKX67623.1"/>
    <property type="molecule type" value="Genomic_DNA"/>
</dbReference>
<accession>L1L4T8</accession>
<keyword evidence="1" id="KW-0472">Membrane</keyword>
<dbReference type="AlphaFoldDB" id="L1L4T8"/>
<organism evidence="2 3">
    <name type="scientific">Streptomyces ipomoeae 91-03</name>
    <dbReference type="NCBI Taxonomy" id="698759"/>
    <lineage>
        <taxon>Bacteria</taxon>
        <taxon>Bacillati</taxon>
        <taxon>Actinomycetota</taxon>
        <taxon>Actinomycetes</taxon>
        <taxon>Kitasatosporales</taxon>
        <taxon>Streptomycetaceae</taxon>
        <taxon>Streptomyces</taxon>
    </lineage>
</organism>
<keyword evidence="1" id="KW-0812">Transmembrane</keyword>
<gene>
    <name evidence="2" type="ORF">STRIP9103_09610</name>
</gene>